<evidence type="ECO:0000256" key="7">
    <source>
        <dbReference type="RuleBase" id="RU367037"/>
    </source>
</evidence>
<comment type="cofactor">
    <cofactor evidence="1 7">
        <name>FMN</name>
        <dbReference type="ChEBI" id="CHEBI:58210"/>
    </cofactor>
</comment>
<reference evidence="10" key="1">
    <citation type="submission" date="2016-05" db="EMBL/GenBank/DDBJ databases">
        <authorList>
            <person name="Holder M.E."/>
            <person name="Ajami N.J."/>
            <person name="Petrosino J.F."/>
        </authorList>
    </citation>
    <scope>NUCLEOTIDE SEQUENCE [LARGE SCALE GENOMIC DNA]</scope>
    <source>
        <strain evidence="10">ATCC 700696</strain>
    </source>
</reference>
<keyword evidence="3 7" id="KW-0813">Transport</keyword>
<evidence type="ECO:0000256" key="3">
    <source>
        <dbReference type="ARBA" id="ARBA00022448"/>
    </source>
</evidence>
<evidence type="ECO:0000256" key="5">
    <source>
        <dbReference type="ARBA" id="ARBA00022643"/>
    </source>
</evidence>
<sequence length="136" mass="14511">MFVVYWSATGNTEAMANAVGEGIGADAKVVSVSEISVADVKAEDKLALGCPAMGAEVLEEEEFEPFIEELEGCCSGKKIVLFGSYDWGDGEWMRSWKERMEGAGAVIVEEPVICNNEPDDEGIAQCKALGEALVNA</sequence>
<evidence type="ECO:0000256" key="1">
    <source>
        <dbReference type="ARBA" id="ARBA00001917"/>
    </source>
</evidence>
<dbReference type="NCBIfam" id="TIGR01753">
    <property type="entry name" value="flav_short"/>
    <property type="match status" value="1"/>
</dbReference>
<dbReference type="InterPro" id="IPR008254">
    <property type="entry name" value="Flavodoxin/NO_synth"/>
</dbReference>
<dbReference type="EMBL" id="CP016199">
    <property type="protein sequence ID" value="ASS37503.1"/>
    <property type="molecule type" value="Genomic_DNA"/>
</dbReference>
<evidence type="ECO:0000256" key="6">
    <source>
        <dbReference type="ARBA" id="ARBA00022982"/>
    </source>
</evidence>
<dbReference type="GO" id="GO:0016651">
    <property type="term" value="F:oxidoreductase activity, acting on NAD(P)H"/>
    <property type="evidence" value="ECO:0007669"/>
    <property type="project" value="UniProtKB-ARBA"/>
</dbReference>
<evidence type="ECO:0000256" key="4">
    <source>
        <dbReference type="ARBA" id="ARBA00022630"/>
    </source>
</evidence>
<dbReference type="Gene3D" id="3.40.50.360">
    <property type="match status" value="1"/>
</dbReference>
<dbReference type="PROSITE" id="PS50902">
    <property type="entry name" value="FLAVODOXIN_LIKE"/>
    <property type="match status" value="1"/>
</dbReference>
<comment type="similarity">
    <text evidence="2 7">Belongs to the flavodoxin family.</text>
</comment>
<keyword evidence="5 7" id="KW-0288">FMN</keyword>
<dbReference type="GO" id="GO:0009055">
    <property type="term" value="F:electron transfer activity"/>
    <property type="evidence" value="ECO:0007669"/>
    <property type="project" value="UniProtKB-UniRule"/>
</dbReference>
<feature type="domain" description="Flavodoxin-like" evidence="8">
    <location>
        <begin position="1"/>
        <end position="134"/>
    </location>
</feature>
<dbReference type="GO" id="GO:0010181">
    <property type="term" value="F:FMN binding"/>
    <property type="evidence" value="ECO:0007669"/>
    <property type="project" value="UniProtKB-UniRule"/>
</dbReference>
<dbReference type="InterPro" id="IPR029039">
    <property type="entry name" value="Flavoprotein-like_sf"/>
</dbReference>
<protein>
    <recommendedName>
        <fullName evidence="7">Flavodoxin</fullName>
    </recommendedName>
</protein>
<dbReference type="PROSITE" id="PS00201">
    <property type="entry name" value="FLAVODOXIN"/>
    <property type="match status" value="1"/>
</dbReference>
<proteinExistence type="inferred from homology"/>
<evidence type="ECO:0000256" key="2">
    <source>
        <dbReference type="ARBA" id="ARBA00005267"/>
    </source>
</evidence>
<evidence type="ECO:0000313" key="9">
    <source>
        <dbReference type="EMBL" id="ASS37503.1"/>
    </source>
</evidence>
<keyword evidence="10" id="KW-1185">Reference proteome</keyword>
<name>A0A223ARA6_9FIRM</name>
<dbReference type="InterPro" id="IPR001226">
    <property type="entry name" value="Flavodoxin_CS"/>
</dbReference>
<dbReference type="SUPFAM" id="SSF52218">
    <property type="entry name" value="Flavoproteins"/>
    <property type="match status" value="1"/>
</dbReference>
<dbReference type="Pfam" id="PF00258">
    <property type="entry name" value="Flavodoxin_1"/>
    <property type="match status" value="1"/>
</dbReference>
<keyword evidence="4 7" id="KW-0285">Flavoprotein</keyword>
<organism evidence="9 10">
    <name type="scientific">Mogibacterium pumilum</name>
    <dbReference type="NCBI Taxonomy" id="86332"/>
    <lineage>
        <taxon>Bacteria</taxon>
        <taxon>Bacillati</taxon>
        <taxon>Bacillota</taxon>
        <taxon>Clostridia</taxon>
        <taxon>Peptostreptococcales</taxon>
        <taxon>Anaerovoracaceae</taxon>
        <taxon>Mogibacterium</taxon>
    </lineage>
</organism>
<dbReference type="RefSeq" id="WP_094233725.1">
    <property type="nucleotide sequence ID" value="NZ_CP016199.1"/>
</dbReference>
<dbReference type="OrthoDB" id="9790745at2"/>
<comment type="function">
    <text evidence="7">Low-potential electron donor to a number of redox enzymes.</text>
</comment>
<evidence type="ECO:0000313" key="10">
    <source>
        <dbReference type="Proteomes" id="UP000214689"/>
    </source>
</evidence>
<accession>A0A223ARA6</accession>
<dbReference type="InterPro" id="IPR010087">
    <property type="entry name" value="Flav_short"/>
</dbReference>
<gene>
    <name evidence="9" type="ORF">AXF17_02870</name>
</gene>
<evidence type="ECO:0000259" key="8">
    <source>
        <dbReference type="PROSITE" id="PS50902"/>
    </source>
</evidence>
<dbReference type="AlphaFoldDB" id="A0A223ARA6"/>
<keyword evidence="6 7" id="KW-0249">Electron transport</keyword>
<dbReference type="Proteomes" id="UP000214689">
    <property type="component" value="Chromosome"/>
</dbReference>